<name>A0A9Q8LH25_PASFU</name>
<dbReference type="AlphaFoldDB" id="A0A9Q8LH25"/>
<evidence type="ECO:0000313" key="3">
    <source>
        <dbReference type="Proteomes" id="UP000756132"/>
    </source>
</evidence>
<evidence type="ECO:0000256" key="1">
    <source>
        <dbReference type="SAM" id="MobiDB-lite"/>
    </source>
</evidence>
<dbReference type="EMBL" id="CP090167">
    <property type="protein sequence ID" value="UJO17314.1"/>
    <property type="molecule type" value="Genomic_DNA"/>
</dbReference>
<proteinExistence type="predicted"/>
<feature type="region of interest" description="Disordered" evidence="1">
    <location>
        <begin position="83"/>
        <end position="104"/>
    </location>
</feature>
<feature type="compositionally biased region" description="Low complexity" evidence="1">
    <location>
        <begin position="85"/>
        <end position="104"/>
    </location>
</feature>
<dbReference type="GeneID" id="71986384"/>
<dbReference type="KEGG" id="ffu:CLAFUR5_06506"/>
<dbReference type="RefSeq" id="XP_047761680.1">
    <property type="nucleotide sequence ID" value="XM_047905654.1"/>
</dbReference>
<organism evidence="2 3">
    <name type="scientific">Passalora fulva</name>
    <name type="common">Tomato leaf mold</name>
    <name type="synonym">Cladosporium fulvum</name>
    <dbReference type="NCBI Taxonomy" id="5499"/>
    <lineage>
        <taxon>Eukaryota</taxon>
        <taxon>Fungi</taxon>
        <taxon>Dikarya</taxon>
        <taxon>Ascomycota</taxon>
        <taxon>Pezizomycotina</taxon>
        <taxon>Dothideomycetes</taxon>
        <taxon>Dothideomycetidae</taxon>
        <taxon>Mycosphaerellales</taxon>
        <taxon>Mycosphaerellaceae</taxon>
        <taxon>Fulvia</taxon>
    </lineage>
</organism>
<dbReference type="Proteomes" id="UP000756132">
    <property type="component" value="Chromosome 5"/>
</dbReference>
<reference evidence="2" key="2">
    <citation type="journal article" date="2022" name="Microb. Genom.">
        <title>A chromosome-scale genome assembly of the tomato pathogen Cladosporium fulvum reveals a compartmentalized genome architecture and the presence of a dispensable chromosome.</title>
        <authorList>
            <person name="Zaccaron A.Z."/>
            <person name="Chen L.H."/>
            <person name="Samaras A."/>
            <person name="Stergiopoulos I."/>
        </authorList>
    </citation>
    <scope>NUCLEOTIDE SEQUENCE</scope>
    <source>
        <strain evidence="2">Race5_Kim</strain>
    </source>
</reference>
<protein>
    <submittedName>
        <fullName evidence="2">Uncharacterized protein</fullName>
    </submittedName>
</protein>
<gene>
    <name evidence="2" type="ORF">CLAFUR5_06506</name>
</gene>
<keyword evidence="3" id="KW-1185">Reference proteome</keyword>
<accession>A0A9Q8LH25</accession>
<dbReference type="OrthoDB" id="3621149at2759"/>
<reference evidence="2" key="1">
    <citation type="submission" date="2021-12" db="EMBL/GenBank/DDBJ databases">
        <authorList>
            <person name="Zaccaron A."/>
            <person name="Stergiopoulos I."/>
        </authorList>
    </citation>
    <scope>NUCLEOTIDE SEQUENCE</scope>
    <source>
        <strain evidence="2">Race5_Kim</strain>
    </source>
</reference>
<sequence>MDKPSLCLCFPCILHYLEGYIYPRSEQQHYPVLQRKGFTREQQQAIAEEWYWVAFERETAVKDYMNGFVTFHDGCYWRPPPVWEPSSSSTPGASSSSSRSTTAS</sequence>
<evidence type="ECO:0000313" key="2">
    <source>
        <dbReference type="EMBL" id="UJO17314.1"/>
    </source>
</evidence>